<keyword evidence="3" id="KW-0479">Metal-binding</keyword>
<dbReference type="NCBIfam" id="TIGR01549">
    <property type="entry name" value="HAD-SF-IA-v1"/>
    <property type="match status" value="1"/>
</dbReference>
<comment type="caution">
    <text evidence="6">The sequence shown here is derived from an EMBL/GenBank/DDBJ whole genome shotgun (WGS) entry which is preliminary data.</text>
</comment>
<dbReference type="InterPro" id="IPR006439">
    <property type="entry name" value="HAD-SF_hydro_IA"/>
</dbReference>
<evidence type="ECO:0000256" key="4">
    <source>
        <dbReference type="ARBA" id="ARBA00022842"/>
    </source>
</evidence>
<dbReference type="EMBL" id="LGIA01000206">
    <property type="protein sequence ID" value="KOH42942.1"/>
    <property type="molecule type" value="Genomic_DNA"/>
</dbReference>
<keyword evidence="5" id="KW-0119">Carbohydrate metabolism</keyword>
<proteinExistence type="inferred from homology"/>
<dbReference type="GO" id="GO:0046872">
    <property type="term" value="F:metal ion binding"/>
    <property type="evidence" value="ECO:0007669"/>
    <property type="project" value="UniProtKB-KW"/>
</dbReference>
<dbReference type="NCBIfam" id="NF008087">
    <property type="entry name" value="PRK10826.1"/>
    <property type="match status" value="1"/>
</dbReference>
<dbReference type="Proteomes" id="UP000036958">
    <property type="component" value="Unassembled WGS sequence"/>
</dbReference>
<evidence type="ECO:0000313" key="6">
    <source>
        <dbReference type="EMBL" id="KOH42942.1"/>
    </source>
</evidence>
<evidence type="ECO:0000256" key="2">
    <source>
        <dbReference type="ARBA" id="ARBA00006171"/>
    </source>
</evidence>
<evidence type="ECO:0000256" key="1">
    <source>
        <dbReference type="ARBA" id="ARBA00001946"/>
    </source>
</evidence>
<evidence type="ECO:0000256" key="5">
    <source>
        <dbReference type="ARBA" id="ARBA00023277"/>
    </source>
</evidence>
<dbReference type="InterPro" id="IPR023214">
    <property type="entry name" value="HAD_sf"/>
</dbReference>
<dbReference type="SUPFAM" id="SSF56784">
    <property type="entry name" value="HAD-like"/>
    <property type="match status" value="1"/>
</dbReference>
<dbReference type="NCBIfam" id="TIGR01509">
    <property type="entry name" value="HAD-SF-IA-v3"/>
    <property type="match status" value="1"/>
</dbReference>
<dbReference type="InterPro" id="IPR051600">
    <property type="entry name" value="Beta-PGM-like"/>
</dbReference>
<dbReference type="Gene3D" id="3.40.50.1000">
    <property type="entry name" value="HAD superfamily/HAD-like"/>
    <property type="match status" value="1"/>
</dbReference>
<keyword evidence="4" id="KW-0460">Magnesium</keyword>
<comment type="cofactor">
    <cofactor evidence="1">
        <name>Mg(2+)</name>
        <dbReference type="ChEBI" id="CHEBI:18420"/>
    </cofactor>
</comment>
<keyword evidence="7" id="KW-1185">Reference proteome</keyword>
<organism evidence="6 7">
    <name type="scientific">Sunxiuqinia dokdonensis</name>
    <dbReference type="NCBI Taxonomy" id="1409788"/>
    <lineage>
        <taxon>Bacteria</taxon>
        <taxon>Pseudomonadati</taxon>
        <taxon>Bacteroidota</taxon>
        <taxon>Bacteroidia</taxon>
        <taxon>Marinilabiliales</taxon>
        <taxon>Prolixibacteraceae</taxon>
        <taxon>Sunxiuqinia</taxon>
    </lineage>
</organism>
<dbReference type="InterPro" id="IPR036412">
    <property type="entry name" value="HAD-like_sf"/>
</dbReference>
<dbReference type="STRING" id="1409788.NC99_42490"/>
<dbReference type="PANTHER" id="PTHR46193">
    <property type="entry name" value="6-PHOSPHOGLUCONATE PHOSPHATASE"/>
    <property type="match status" value="1"/>
</dbReference>
<evidence type="ECO:0000256" key="3">
    <source>
        <dbReference type="ARBA" id="ARBA00022723"/>
    </source>
</evidence>
<dbReference type="Pfam" id="PF13419">
    <property type="entry name" value="HAD_2"/>
    <property type="match status" value="1"/>
</dbReference>
<dbReference type="SFLD" id="SFLDS00003">
    <property type="entry name" value="Haloacid_Dehalogenase"/>
    <property type="match status" value="1"/>
</dbReference>
<dbReference type="InterPro" id="IPR041492">
    <property type="entry name" value="HAD_2"/>
</dbReference>
<dbReference type="PANTHER" id="PTHR46193:SF18">
    <property type="entry name" value="HEXITOL PHOSPHATASE B"/>
    <property type="match status" value="1"/>
</dbReference>
<name>A0A0L8V3Y1_9BACT</name>
<dbReference type="PRINTS" id="PR00413">
    <property type="entry name" value="HADHALOGNASE"/>
</dbReference>
<protein>
    <submittedName>
        <fullName evidence="6">HAD-superfamily hydrolase</fullName>
    </submittedName>
</protein>
<evidence type="ECO:0000313" key="7">
    <source>
        <dbReference type="Proteomes" id="UP000036958"/>
    </source>
</evidence>
<dbReference type="SFLD" id="SFLDG01129">
    <property type="entry name" value="C1.5:_HAD__Beta-PGM__Phosphata"/>
    <property type="match status" value="1"/>
</dbReference>
<reference evidence="7" key="1">
    <citation type="submission" date="2015-07" db="EMBL/GenBank/DDBJ databases">
        <title>Genome sequencing of Sunxiuqinia dokdonensis strain SK.</title>
        <authorList>
            <person name="Ahn S."/>
            <person name="Kim B.-C."/>
        </authorList>
    </citation>
    <scope>NUCLEOTIDE SEQUENCE [LARGE SCALE GENOMIC DNA]</scope>
    <source>
        <strain evidence="7">SK</strain>
    </source>
</reference>
<dbReference type="SFLD" id="SFLDG01135">
    <property type="entry name" value="C1.5.6:_HAD__Beta-PGM__Phospha"/>
    <property type="match status" value="1"/>
</dbReference>
<dbReference type="CDD" id="cd07505">
    <property type="entry name" value="HAD_BPGM-like"/>
    <property type="match status" value="1"/>
</dbReference>
<accession>A0A0L8V3Y1</accession>
<sequence>MEQMTKKSAMKAVIFDMDGVIIDSCNLWKQAEYEVFSSVGVKLSDELCKITESMTTSEVSRFWFDRNPWQGKSLAEIEKAVIKRVACLVEEEGKAIDGIEELIKNLKLNGYKIGLATNSPSALIPVVLEKLKLKHYFDAVSSAEHELEGKPDPSVYRSVIRKLGMKPGSCIAVEDSLTGLQAAKKAGKKTVALVKDHADFRDQAIIDCTITCYKKLDFSLLG</sequence>
<comment type="similarity">
    <text evidence="2">Belongs to the HAD-like hydrolase superfamily. CbbY/CbbZ/Gph/YieH family.</text>
</comment>
<dbReference type="Gene3D" id="1.10.150.240">
    <property type="entry name" value="Putative phosphatase, domain 2"/>
    <property type="match status" value="1"/>
</dbReference>
<gene>
    <name evidence="6" type="ORF">NC99_42490</name>
</gene>
<keyword evidence="6" id="KW-0378">Hydrolase</keyword>
<dbReference type="AlphaFoldDB" id="A0A0L8V3Y1"/>
<dbReference type="GO" id="GO:0016787">
    <property type="term" value="F:hydrolase activity"/>
    <property type="evidence" value="ECO:0007669"/>
    <property type="project" value="UniProtKB-KW"/>
</dbReference>
<dbReference type="InterPro" id="IPR023198">
    <property type="entry name" value="PGP-like_dom2"/>
</dbReference>